<dbReference type="AlphaFoldDB" id="A0A4V5PKS4"/>
<reference evidence="3 4" key="1">
    <citation type="submission" date="2019-04" db="EMBL/GenBank/DDBJ databases">
        <authorList>
            <person name="Li Y."/>
            <person name="Wang J."/>
        </authorList>
    </citation>
    <scope>NUCLEOTIDE SEQUENCE [LARGE SCALE GENOMIC DNA]</scope>
    <source>
        <strain evidence="3 4">DSM 14668</strain>
    </source>
</reference>
<evidence type="ECO:0000256" key="1">
    <source>
        <dbReference type="ARBA" id="ARBA00022729"/>
    </source>
</evidence>
<evidence type="ECO:0000313" key="3">
    <source>
        <dbReference type="EMBL" id="TKC96448.1"/>
    </source>
</evidence>
<dbReference type="SUPFAM" id="SSF69318">
    <property type="entry name" value="Integrin alpha N-terminal domain"/>
    <property type="match status" value="2"/>
</dbReference>
<keyword evidence="4" id="KW-1185">Reference proteome</keyword>
<dbReference type="Proteomes" id="UP000309215">
    <property type="component" value="Unassembled WGS sequence"/>
</dbReference>
<feature type="region of interest" description="Disordered" evidence="2">
    <location>
        <begin position="34"/>
        <end position="62"/>
    </location>
</feature>
<gene>
    <name evidence="3" type="ORF">E8A74_45555</name>
</gene>
<feature type="region of interest" description="Disordered" evidence="2">
    <location>
        <begin position="322"/>
        <end position="352"/>
    </location>
</feature>
<comment type="caution">
    <text evidence="3">The sequence shown here is derived from an EMBL/GenBank/DDBJ whole genome shotgun (WGS) entry which is preliminary data.</text>
</comment>
<dbReference type="Gene3D" id="2.130.10.130">
    <property type="entry name" value="Integrin alpha, N-terminal"/>
    <property type="match status" value="1"/>
</dbReference>
<dbReference type="Pfam" id="PF13517">
    <property type="entry name" value="FG-GAP_3"/>
    <property type="match status" value="3"/>
</dbReference>
<organism evidence="3 4">
    <name type="scientific">Polyangium fumosum</name>
    <dbReference type="NCBI Taxonomy" id="889272"/>
    <lineage>
        <taxon>Bacteria</taxon>
        <taxon>Pseudomonadati</taxon>
        <taxon>Myxococcota</taxon>
        <taxon>Polyangia</taxon>
        <taxon>Polyangiales</taxon>
        <taxon>Polyangiaceae</taxon>
        <taxon>Polyangium</taxon>
    </lineage>
</organism>
<keyword evidence="1" id="KW-0732">Signal</keyword>
<evidence type="ECO:0000313" key="4">
    <source>
        <dbReference type="Proteomes" id="UP000309215"/>
    </source>
</evidence>
<dbReference type="PANTHER" id="PTHR46580:SF4">
    <property type="entry name" value="ATP_GTP-BINDING PROTEIN"/>
    <property type="match status" value="1"/>
</dbReference>
<dbReference type="EMBL" id="SSMQ01000087">
    <property type="protein sequence ID" value="TKC96448.1"/>
    <property type="molecule type" value="Genomic_DNA"/>
</dbReference>
<protein>
    <submittedName>
        <fullName evidence="3">VCBS repeat-containing protein</fullName>
    </submittedName>
</protein>
<accession>A0A4V5PKS4</accession>
<dbReference type="PANTHER" id="PTHR46580">
    <property type="entry name" value="SENSOR KINASE-RELATED"/>
    <property type="match status" value="1"/>
</dbReference>
<dbReference type="InterPro" id="IPR028994">
    <property type="entry name" value="Integrin_alpha_N"/>
</dbReference>
<dbReference type="OrthoDB" id="5492154at2"/>
<dbReference type="InterPro" id="IPR013517">
    <property type="entry name" value="FG-GAP"/>
</dbReference>
<proteinExistence type="predicted"/>
<evidence type="ECO:0000256" key="2">
    <source>
        <dbReference type="SAM" id="MobiDB-lite"/>
    </source>
</evidence>
<name>A0A4V5PKS4_9BACT</name>
<sequence length="542" mass="57854">MRGATAMGWGTATRIGVGWVCVSLVGVLFVTAPSEPPPGGDVTQAPPRATPPYPTEPGYRSADTTMNSLGAALADIDGDGFKDLVVANGNDLNQRPVTVYRNDGRGNFPNEPSWSSDDTDYHAGVAVGDIDLDGFVDVAVTVGPWIDAKTLGYTKVYFNRGGALERRPSFRTTDRYSSFGAALGDYDGDGDLDLAVGVAFELDTERDTEPKPKPGRVRIYKNEGGKLSRTPAWTSSARMHALAPKFADIDGDGFLDLLVAARGLPVYRGALGEDGEVHLDTSAAWTARVERGIPLFVDVGTIGGRRGIVTFYNDHYKDIVPPDDLAPARPPETPPAYVGNLHPSPPPPASCASGIGSDSRLMAYWPFTSADPIWTSETSGWGAGVCLADVNGDDALDLLASRWGPQFYGYGAPLVMFLGTSRAFEPTPAWSSSTCGVGEAIAVADLDRSGYTEAVESFAIEKPQAGLTLSAQLVEEILEIRRDGALLGRGAYVVVPGDNWISFARRLAPGEQIRVRYTHSPAPDIALASTMASNYVFYHRAR</sequence>